<evidence type="ECO:0000313" key="1">
    <source>
        <dbReference type="EMBL" id="SMC61622.1"/>
    </source>
</evidence>
<gene>
    <name evidence="1" type="ORF">SAMN05660733_00746</name>
</gene>
<dbReference type="OrthoDB" id="3631723at2"/>
<protein>
    <submittedName>
        <fullName evidence="1">Uncharacterized protein</fullName>
    </submittedName>
</protein>
<dbReference type="Proteomes" id="UP000192840">
    <property type="component" value="Unassembled WGS sequence"/>
</dbReference>
<organism evidence="1 2">
    <name type="scientific">Lentzea albidocapillata</name>
    <dbReference type="NCBI Taxonomy" id="40571"/>
    <lineage>
        <taxon>Bacteria</taxon>
        <taxon>Bacillati</taxon>
        <taxon>Actinomycetota</taxon>
        <taxon>Actinomycetes</taxon>
        <taxon>Pseudonocardiales</taxon>
        <taxon>Pseudonocardiaceae</taxon>
        <taxon>Lentzea</taxon>
    </lineage>
</organism>
<keyword evidence="2" id="KW-1185">Reference proteome</keyword>
<reference evidence="2" key="1">
    <citation type="submission" date="2017-04" db="EMBL/GenBank/DDBJ databases">
        <authorList>
            <person name="Varghese N."/>
            <person name="Submissions S."/>
        </authorList>
    </citation>
    <scope>NUCLEOTIDE SEQUENCE [LARGE SCALE GENOMIC DNA]</scope>
    <source>
        <strain evidence="2">DSM 44073</strain>
    </source>
</reference>
<dbReference type="EMBL" id="FWYC01000003">
    <property type="protein sequence ID" value="SMC61622.1"/>
    <property type="molecule type" value="Genomic_DNA"/>
</dbReference>
<name>A0A1W2AM82_9PSEU</name>
<sequence length="94" mass="10686">MQVQMPPGRDAVRALAAADGRFLLSENDSMRITASAVLPVNRDAFVVTVSSDGRRTELMLWWRRHVLERHEGEPALMCRRAQAWTDELEQGRVP</sequence>
<proteinExistence type="predicted"/>
<accession>A0A1W2AM82</accession>
<dbReference type="STRING" id="40571.SAMN05660733_00746"/>
<dbReference type="AlphaFoldDB" id="A0A1W2AM82"/>
<evidence type="ECO:0000313" key="2">
    <source>
        <dbReference type="Proteomes" id="UP000192840"/>
    </source>
</evidence>
<dbReference type="RefSeq" id="WP_030476190.1">
    <property type="nucleotide sequence ID" value="NZ_FWYC01000003.1"/>
</dbReference>